<dbReference type="Proteomes" id="UP000199705">
    <property type="component" value="Unassembled WGS sequence"/>
</dbReference>
<keyword evidence="3" id="KW-1185">Reference proteome</keyword>
<gene>
    <name evidence="2" type="ORF">SAMN05192573_102302</name>
</gene>
<dbReference type="EMBL" id="FNCG01000002">
    <property type="protein sequence ID" value="SDG12318.1"/>
    <property type="molecule type" value="Genomic_DNA"/>
</dbReference>
<dbReference type="Pfam" id="PF14376">
    <property type="entry name" value="Haem_bd"/>
    <property type="match status" value="1"/>
</dbReference>
<reference evidence="3" key="1">
    <citation type="submission" date="2016-10" db="EMBL/GenBank/DDBJ databases">
        <authorList>
            <person name="Varghese N."/>
            <person name="Submissions S."/>
        </authorList>
    </citation>
    <scope>NUCLEOTIDE SEQUENCE [LARGE SCALE GENOMIC DNA]</scope>
    <source>
        <strain evidence="3">Gh-67</strain>
    </source>
</reference>
<evidence type="ECO:0000259" key="1">
    <source>
        <dbReference type="SMART" id="SM01235"/>
    </source>
</evidence>
<name>A0A1G7RND7_9SPHI</name>
<accession>A0A1G7RND7</accession>
<organism evidence="2 3">
    <name type="scientific">Mucilaginibacter gossypii</name>
    <dbReference type="NCBI Taxonomy" id="551996"/>
    <lineage>
        <taxon>Bacteria</taxon>
        <taxon>Pseudomonadati</taxon>
        <taxon>Bacteroidota</taxon>
        <taxon>Sphingobacteriia</taxon>
        <taxon>Sphingobacteriales</taxon>
        <taxon>Sphingobacteriaceae</taxon>
        <taxon>Mucilaginibacter</taxon>
    </lineage>
</organism>
<dbReference type="STRING" id="551996.SAMN05192573_102302"/>
<sequence length="155" mass="17640">MKRIVKITGTVLVTVLLAIQFIPRDHNEKGTKPVNDIAQVISVPENVGAILKKSCYDCHSNNTDYPWYAKLQPFRLMLDRHIRGGKAELNFNEFGTYSSRKQRSRLRAIDESLEEGSMPLSSYTFIHKNAILSKEDKATLMNWVKMAGDSLLLKN</sequence>
<dbReference type="RefSeq" id="WP_091163204.1">
    <property type="nucleotide sequence ID" value="NZ_FNCG01000002.1"/>
</dbReference>
<proteinExistence type="predicted"/>
<evidence type="ECO:0000313" key="3">
    <source>
        <dbReference type="Proteomes" id="UP000199705"/>
    </source>
</evidence>
<dbReference type="InterPro" id="IPR025992">
    <property type="entry name" value="Haem-bd"/>
</dbReference>
<dbReference type="SMART" id="SM01235">
    <property type="entry name" value="Haem_bd"/>
    <property type="match status" value="1"/>
</dbReference>
<dbReference type="AlphaFoldDB" id="A0A1G7RND7"/>
<feature type="domain" description="Haem-binding" evidence="1">
    <location>
        <begin position="13"/>
        <end position="148"/>
    </location>
</feature>
<evidence type="ECO:0000313" key="2">
    <source>
        <dbReference type="EMBL" id="SDG12318.1"/>
    </source>
</evidence>
<protein>
    <submittedName>
        <fullName evidence="2">Haem-binding domain-containing protein</fullName>
    </submittedName>
</protein>